<name>A0A835RTK2_VANPL</name>
<sequence>MDLSGGPPLKLQQDIELQDLWVPVTPAKTTSTKNNESFNPKLWPPLRPKLARSFGGSLHRSSECTPTMGTCIPEWGSNSSLLGNCSARSCSGNCRGLCNGSRDTCFMLNSPSIDVPTWDQSVGLLSSLNNLVRNLASVGEIPHFAPSSHTDCG</sequence>
<proteinExistence type="predicted"/>
<comment type="caution">
    <text evidence="1">The sequence shown here is derived from an EMBL/GenBank/DDBJ whole genome shotgun (WGS) entry which is preliminary data.</text>
</comment>
<dbReference type="Proteomes" id="UP000639772">
    <property type="component" value="Unassembled WGS sequence"/>
</dbReference>
<reference evidence="1 2" key="1">
    <citation type="journal article" date="2020" name="Nat. Food">
        <title>A phased Vanilla planifolia genome enables genetic improvement of flavour and production.</title>
        <authorList>
            <person name="Hasing T."/>
            <person name="Tang H."/>
            <person name="Brym M."/>
            <person name="Khazi F."/>
            <person name="Huang T."/>
            <person name="Chambers A.H."/>
        </authorList>
    </citation>
    <scope>NUCLEOTIDE SEQUENCE [LARGE SCALE GENOMIC DNA]</scope>
    <source>
        <tissue evidence="1">Leaf</tissue>
    </source>
</reference>
<organism evidence="1 2">
    <name type="scientific">Vanilla planifolia</name>
    <name type="common">Vanilla</name>
    <dbReference type="NCBI Taxonomy" id="51239"/>
    <lineage>
        <taxon>Eukaryota</taxon>
        <taxon>Viridiplantae</taxon>
        <taxon>Streptophyta</taxon>
        <taxon>Embryophyta</taxon>
        <taxon>Tracheophyta</taxon>
        <taxon>Spermatophyta</taxon>
        <taxon>Magnoliopsida</taxon>
        <taxon>Liliopsida</taxon>
        <taxon>Asparagales</taxon>
        <taxon>Orchidaceae</taxon>
        <taxon>Vanilloideae</taxon>
        <taxon>Vanilleae</taxon>
        <taxon>Vanilla</taxon>
    </lineage>
</organism>
<dbReference type="EMBL" id="JADCNM010000002">
    <property type="protein sequence ID" value="KAG0494461.1"/>
    <property type="molecule type" value="Genomic_DNA"/>
</dbReference>
<protein>
    <submittedName>
        <fullName evidence="1">Uncharacterized protein</fullName>
    </submittedName>
</protein>
<gene>
    <name evidence="1" type="ORF">HPP92_005455</name>
</gene>
<dbReference type="AlphaFoldDB" id="A0A835RTK2"/>
<evidence type="ECO:0000313" key="2">
    <source>
        <dbReference type="Proteomes" id="UP000639772"/>
    </source>
</evidence>
<accession>A0A835RTK2</accession>
<evidence type="ECO:0000313" key="1">
    <source>
        <dbReference type="EMBL" id="KAG0494461.1"/>
    </source>
</evidence>